<evidence type="ECO:0000313" key="3">
    <source>
        <dbReference type="Proteomes" id="UP000071561"/>
    </source>
</evidence>
<feature type="domain" description="Knr4/Smi1-like" evidence="1">
    <location>
        <begin position="25"/>
        <end position="142"/>
    </location>
</feature>
<evidence type="ECO:0000259" key="1">
    <source>
        <dbReference type="SMART" id="SM00860"/>
    </source>
</evidence>
<dbReference type="Gene3D" id="3.40.1580.10">
    <property type="entry name" value="SMI1/KNR4-like"/>
    <property type="match status" value="1"/>
</dbReference>
<dbReference type="SMART" id="SM00860">
    <property type="entry name" value="SMI1_KNR4"/>
    <property type="match status" value="1"/>
</dbReference>
<organism evidence="2 3">
    <name type="scientific">Pedobacter cryoconitis</name>
    <dbReference type="NCBI Taxonomy" id="188932"/>
    <lineage>
        <taxon>Bacteria</taxon>
        <taxon>Pseudomonadati</taxon>
        <taxon>Bacteroidota</taxon>
        <taxon>Sphingobacteriia</taxon>
        <taxon>Sphingobacteriales</taxon>
        <taxon>Sphingobacteriaceae</taxon>
        <taxon>Pedobacter</taxon>
    </lineage>
</organism>
<dbReference type="InterPro" id="IPR018958">
    <property type="entry name" value="Knr4/Smi1-like_dom"/>
</dbReference>
<dbReference type="Proteomes" id="UP000071561">
    <property type="component" value="Chromosome"/>
</dbReference>
<name>A0A127VGH7_9SPHI</name>
<dbReference type="PATRIC" id="fig|188932.3.peg.3623"/>
<dbReference type="RefSeq" id="WP_068403284.1">
    <property type="nucleotide sequence ID" value="NZ_CP014504.1"/>
</dbReference>
<dbReference type="EMBL" id="CP014504">
    <property type="protein sequence ID" value="AMQ00348.1"/>
    <property type="molecule type" value="Genomic_DNA"/>
</dbReference>
<proteinExistence type="predicted"/>
<dbReference type="AlphaFoldDB" id="A0A127VGH7"/>
<reference evidence="2 3" key="1">
    <citation type="submission" date="2016-03" db="EMBL/GenBank/DDBJ databases">
        <title>Complete genome sequence of Pedobacter cryoconitis PAMC 27485.</title>
        <authorList>
            <person name="Lee J."/>
            <person name="Kim O.-S."/>
        </authorList>
    </citation>
    <scope>NUCLEOTIDE SEQUENCE [LARGE SCALE GENOMIC DNA]</scope>
    <source>
        <strain evidence="2 3">PAMC 27485</strain>
    </source>
</reference>
<dbReference type="InterPro" id="IPR037883">
    <property type="entry name" value="Knr4/Smi1-like_sf"/>
</dbReference>
<dbReference type="KEGG" id="pcm:AY601_3482"/>
<dbReference type="Pfam" id="PF14567">
    <property type="entry name" value="SUKH_5"/>
    <property type="match status" value="1"/>
</dbReference>
<sequence>MNENLIKRIEDFLFDKDNSLFLGKPAEDKIITDAEKKLNVKFDKDYIQFIKLFGGSFVGLPVYAFSNSEMLSGQTVVDLTNEFRESYEVDDRCPIIQSSYVISVEGNGDPIMINPSGEVLIYYHDDDLVETIAPSFEKLIENNLN</sequence>
<dbReference type="SUPFAM" id="SSF160631">
    <property type="entry name" value="SMI1/KNR4-like"/>
    <property type="match status" value="1"/>
</dbReference>
<accession>A0A127VGH7</accession>
<protein>
    <submittedName>
        <fullName evidence="2">Putative glucan synthasis protein</fullName>
    </submittedName>
</protein>
<dbReference type="OrthoDB" id="2736282at2"/>
<keyword evidence="3" id="KW-1185">Reference proteome</keyword>
<gene>
    <name evidence="2" type="ORF">AY601_3482</name>
</gene>
<evidence type="ECO:0000313" key="2">
    <source>
        <dbReference type="EMBL" id="AMQ00348.1"/>
    </source>
</evidence>